<evidence type="ECO:0000256" key="10">
    <source>
        <dbReference type="ARBA" id="ARBA00022840"/>
    </source>
</evidence>
<evidence type="ECO:0000256" key="6">
    <source>
        <dbReference type="ARBA" id="ARBA00022679"/>
    </source>
</evidence>
<dbReference type="FunFam" id="3.90.870.10:FF:000009">
    <property type="entry name" value="Threonylcarbamoyl-AMP synthase, putative"/>
    <property type="match status" value="1"/>
</dbReference>
<dbReference type="Pfam" id="PF01300">
    <property type="entry name" value="Sua5_yciO_yrdC"/>
    <property type="match status" value="1"/>
</dbReference>
<evidence type="ECO:0000256" key="1">
    <source>
        <dbReference type="ARBA" id="ARBA00004496"/>
    </source>
</evidence>
<dbReference type="Gene3D" id="3.90.870.10">
    <property type="entry name" value="DHBP synthase"/>
    <property type="match status" value="1"/>
</dbReference>
<gene>
    <name evidence="16" type="ORF">GBK04_26650</name>
</gene>
<keyword evidence="5 13" id="KW-0963">Cytoplasm</keyword>
<keyword evidence="10 13" id="KW-0067">ATP-binding</keyword>
<evidence type="ECO:0000313" key="16">
    <source>
        <dbReference type="EMBL" id="MPR36812.1"/>
    </source>
</evidence>
<feature type="binding site" evidence="14">
    <location>
        <position position="113"/>
    </location>
    <ligand>
        <name>L-threonine</name>
        <dbReference type="ChEBI" id="CHEBI:57926"/>
    </ligand>
</feature>
<feature type="binding site" evidence="14">
    <location>
        <position position="27"/>
    </location>
    <ligand>
        <name>L-threonine</name>
        <dbReference type="ChEBI" id="CHEBI:57926"/>
    </ligand>
</feature>
<evidence type="ECO:0000259" key="15">
    <source>
        <dbReference type="PROSITE" id="PS51163"/>
    </source>
</evidence>
<feature type="binding site" evidence="14">
    <location>
        <position position="173"/>
    </location>
    <ligand>
        <name>L-threonine</name>
        <dbReference type="ChEBI" id="CHEBI:57926"/>
    </ligand>
</feature>
<dbReference type="EC" id="2.7.7.87" evidence="3 13"/>
<dbReference type="InterPro" id="IPR038385">
    <property type="entry name" value="Sua5/YwlC_C"/>
</dbReference>
<feature type="binding site" evidence="14">
    <location>
        <position position="187"/>
    </location>
    <ligand>
        <name>ATP</name>
        <dbReference type="ChEBI" id="CHEBI:30616"/>
    </ligand>
</feature>
<dbReference type="SUPFAM" id="SSF55821">
    <property type="entry name" value="YrdC/RibB"/>
    <property type="match status" value="1"/>
</dbReference>
<evidence type="ECO:0000256" key="13">
    <source>
        <dbReference type="PIRNR" id="PIRNR004930"/>
    </source>
</evidence>
<keyword evidence="8 13" id="KW-0548">Nucleotidyltransferase</keyword>
<comment type="similarity">
    <text evidence="2 13">Belongs to the SUA5 family.</text>
</comment>
<comment type="function">
    <text evidence="13">Required for the formation of a threonylcarbamoyl group on adenosine at position 37 (t(6)A37) in tRNAs that read codons beginning with adenine.</text>
</comment>
<feature type="binding site" evidence="14">
    <location>
        <position position="135"/>
    </location>
    <ligand>
        <name>ATP</name>
        <dbReference type="ChEBI" id="CHEBI:30616"/>
    </ligand>
</feature>
<dbReference type="RefSeq" id="WP_152765040.1">
    <property type="nucleotide sequence ID" value="NZ_WHLY01000002.1"/>
</dbReference>
<feature type="binding site" evidence="14">
    <location>
        <position position="133"/>
    </location>
    <ligand>
        <name>L-threonine</name>
        <dbReference type="ChEBI" id="CHEBI:57926"/>
    </ligand>
</feature>
<dbReference type="PANTHER" id="PTHR17490">
    <property type="entry name" value="SUA5"/>
    <property type="match status" value="1"/>
</dbReference>
<comment type="caution">
    <text evidence="16">The sequence shown here is derived from an EMBL/GenBank/DDBJ whole genome shotgun (WGS) entry which is preliminary data.</text>
</comment>
<dbReference type="InterPro" id="IPR010923">
    <property type="entry name" value="T(6)A37_SUA5"/>
</dbReference>
<dbReference type="AlphaFoldDB" id="A0A7C9FTH8"/>
<dbReference type="Proteomes" id="UP000479293">
    <property type="component" value="Unassembled WGS sequence"/>
</dbReference>
<evidence type="ECO:0000256" key="4">
    <source>
        <dbReference type="ARBA" id="ARBA00015492"/>
    </source>
</evidence>
<keyword evidence="9 13" id="KW-0547">Nucleotide-binding</keyword>
<dbReference type="GO" id="GO:0005737">
    <property type="term" value="C:cytoplasm"/>
    <property type="evidence" value="ECO:0007669"/>
    <property type="project" value="UniProtKB-SubCell"/>
</dbReference>
<proteinExistence type="inferred from homology"/>
<dbReference type="GO" id="GO:0000049">
    <property type="term" value="F:tRNA binding"/>
    <property type="evidence" value="ECO:0007669"/>
    <property type="project" value="TreeGrafter"/>
</dbReference>
<feature type="domain" description="YrdC-like" evidence="15">
    <location>
        <begin position="5"/>
        <end position="191"/>
    </location>
</feature>
<dbReference type="NCBIfam" id="TIGR00057">
    <property type="entry name" value="L-threonylcarbamoyladenylate synthase"/>
    <property type="match status" value="1"/>
</dbReference>
<keyword evidence="6 13" id="KW-0808">Transferase</keyword>
<evidence type="ECO:0000256" key="5">
    <source>
        <dbReference type="ARBA" id="ARBA00022490"/>
    </source>
</evidence>
<dbReference type="PROSITE" id="PS51163">
    <property type="entry name" value="YRDC"/>
    <property type="match status" value="1"/>
</dbReference>
<evidence type="ECO:0000256" key="2">
    <source>
        <dbReference type="ARBA" id="ARBA00007663"/>
    </source>
</evidence>
<sequence length="318" mass="34218">MSLIGRNVQKAAELLRRGQLVAIPTETVYGLGANALDNRAVLSIFETKNRPTFDPLIVHADSLESLAPYILNLPWQARSLAEAFWPGPLTLVLPKGPLIADLVTSGLPSVAVRVPNHPLTLELLKVLGFPLAAPSANPFGYISPTTATHVAAQLGKAIPYILDGGECQVGIESTIVSFEGGKPTVLRLGGLPLEAIESVVGEVSTTLHSSSNPQAPGMLKSHYAPRKPLYLGSREQVLAQLAFPDRGGLFFQDSPELDGLSNSLVLSPSGDLREAAHHLFGYLRQLDALPIRSIWAEKLPERDLGRAINDRLFRASVR</sequence>
<dbReference type="GO" id="GO:0008033">
    <property type="term" value="P:tRNA processing"/>
    <property type="evidence" value="ECO:0007669"/>
    <property type="project" value="UniProtKB-KW"/>
</dbReference>
<comment type="catalytic activity">
    <reaction evidence="12 13">
        <text>L-threonine + hydrogencarbonate + ATP = L-threonylcarbamoyladenylate + diphosphate + H2O</text>
        <dbReference type="Rhea" id="RHEA:36407"/>
        <dbReference type="ChEBI" id="CHEBI:15377"/>
        <dbReference type="ChEBI" id="CHEBI:17544"/>
        <dbReference type="ChEBI" id="CHEBI:30616"/>
        <dbReference type="ChEBI" id="CHEBI:33019"/>
        <dbReference type="ChEBI" id="CHEBI:57926"/>
        <dbReference type="ChEBI" id="CHEBI:73682"/>
        <dbReference type="EC" id="2.7.7.87"/>
    </reaction>
</comment>
<dbReference type="EMBL" id="WHLY01000002">
    <property type="protein sequence ID" value="MPR36812.1"/>
    <property type="molecule type" value="Genomic_DNA"/>
</dbReference>
<dbReference type="InterPro" id="IPR005145">
    <property type="entry name" value="Sua5_C"/>
</dbReference>
<comment type="subcellular location">
    <subcellularLocation>
        <location evidence="1 13">Cytoplasm</location>
    </subcellularLocation>
</comment>
<evidence type="ECO:0000313" key="17">
    <source>
        <dbReference type="Proteomes" id="UP000479293"/>
    </source>
</evidence>
<dbReference type="Pfam" id="PF03481">
    <property type="entry name" value="Sua5_C"/>
    <property type="match status" value="1"/>
</dbReference>
<dbReference type="PANTHER" id="PTHR17490:SF16">
    <property type="entry name" value="THREONYLCARBAMOYL-AMP SYNTHASE"/>
    <property type="match status" value="1"/>
</dbReference>
<dbReference type="InterPro" id="IPR017945">
    <property type="entry name" value="DHBP_synth_RibB-like_a/b_dom"/>
</dbReference>
<evidence type="ECO:0000256" key="11">
    <source>
        <dbReference type="ARBA" id="ARBA00029774"/>
    </source>
</evidence>
<reference evidence="16 17" key="1">
    <citation type="submission" date="2019-10" db="EMBL/GenBank/DDBJ databases">
        <title>Draft Genome Sequence of Cytophagaceae sp. SJW1-29.</title>
        <authorList>
            <person name="Choi A."/>
        </authorList>
    </citation>
    <scope>NUCLEOTIDE SEQUENCE [LARGE SCALE GENOMIC DNA]</scope>
    <source>
        <strain evidence="16 17">SJW1-29</strain>
    </source>
</reference>
<keyword evidence="7 13" id="KW-0819">tRNA processing</keyword>
<dbReference type="PIRSF" id="PIRSF004930">
    <property type="entry name" value="Tln_factor_SUA5"/>
    <property type="match status" value="1"/>
</dbReference>
<dbReference type="InterPro" id="IPR050156">
    <property type="entry name" value="TC-AMP_synthase_SUA5"/>
</dbReference>
<evidence type="ECO:0000256" key="7">
    <source>
        <dbReference type="ARBA" id="ARBA00022694"/>
    </source>
</evidence>
<dbReference type="GO" id="GO:0003725">
    <property type="term" value="F:double-stranded RNA binding"/>
    <property type="evidence" value="ECO:0007669"/>
    <property type="project" value="UniProtKB-UniRule"/>
</dbReference>
<evidence type="ECO:0000256" key="14">
    <source>
        <dbReference type="PIRSR" id="PIRSR004930-1"/>
    </source>
</evidence>
<organism evidence="16 17">
    <name type="scientific">Salmonirosea aquatica</name>
    <dbReference type="NCBI Taxonomy" id="2654236"/>
    <lineage>
        <taxon>Bacteria</taxon>
        <taxon>Pseudomonadati</taxon>
        <taxon>Bacteroidota</taxon>
        <taxon>Cytophagia</taxon>
        <taxon>Cytophagales</taxon>
        <taxon>Spirosomataceae</taxon>
        <taxon>Salmonirosea</taxon>
    </lineage>
</organism>
<dbReference type="Gene3D" id="3.40.50.11030">
    <property type="entry name" value="Threonylcarbamoyl-AMP synthase, C-terminal domain"/>
    <property type="match status" value="1"/>
</dbReference>
<evidence type="ECO:0000256" key="9">
    <source>
        <dbReference type="ARBA" id="ARBA00022741"/>
    </source>
</evidence>
<dbReference type="GO" id="GO:0006450">
    <property type="term" value="P:regulation of translational fidelity"/>
    <property type="evidence" value="ECO:0007669"/>
    <property type="project" value="TreeGrafter"/>
</dbReference>
<feature type="binding site" evidence="14">
    <location>
        <position position="143"/>
    </location>
    <ligand>
        <name>ATP</name>
        <dbReference type="ChEBI" id="CHEBI:30616"/>
    </ligand>
</feature>
<name>A0A7C9FTH8_9BACT</name>
<feature type="binding site" evidence="14">
    <location>
        <position position="50"/>
    </location>
    <ligand>
        <name>ATP</name>
        <dbReference type="ChEBI" id="CHEBI:30616"/>
    </ligand>
</feature>
<dbReference type="GO" id="GO:0061710">
    <property type="term" value="F:L-threonylcarbamoyladenylate synthase"/>
    <property type="evidence" value="ECO:0007669"/>
    <property type="project" value="UniProtKB-EC"/>
</dbReference>
<dbReference type="GO" id="GO:0005524">
    <property type="term" value="F:ATP binding"/>
    <property type="evidence" value="ECO:0007669"/>
    <property type="project" value="UniProtKB-UniRule"/>
</dbReference>
<evidence type="ECO:0000256" key="12">
    <source>
        <dbReference type="ARBA" id="ARBA00048366"/>
    </source>
</evidence>
<evidence type="ECO:0000256" key="3">
    <source>
        <dbReference type="ARBA" id="ARBA00012584"/>
    </source>
</evidence>
<evidence type="ECO:0000256" key="8">
    <source>
        <dbReference type="ARBA" id="ARBA00022695"/>
    </source>
</evidence>
<feature type="binding site" evidence="14">
    <location>
        <position position="59"/>
    </location>
    <ligand>
        <name>ATP</name>
        <dbReference type="ChEBI" id="CHEBI:30616"/>
    </ligand>
</feature>
<feature type="binding site" evidence="14">
    <location>
        <position position="223"/>
    </location>
    <ligand>
        <name>ATP</name>
        <dbReference type="ChEBI" id="CHEBI:30616"/>
    </ligand>
</feature>
<dbReference type="InterPro" id="IPR006070">
    <property type="entry name" value="Sua5-like_dom"/>
</dbReference>
<accession>A0A7C9FTH8</accession>
<keyword evidence="17" id="KW-1185">Reference proteome</keyword>
<protein>
    <recommendedName>
        <fullName evidence="4 13">Threonylcarbamoyl-AMP synthase</fullName>
        <shortName evidence="13">TC-AMP synthase</shortName>
        <ecNumber evidence="3 13">2.7.7.87</ecNumber>
    </recommendedName>
    <alternativeName>
        <fullName evidence="11 13">L-threonylcarbamoyladenylate synthase</fullName>
    </alternativeName>
</protein>